<dbReference type="PANTHER" id="PTHR18964">
    <property type="entry name" value="ROK (REPRESSOR, ORF, KINASE) FAMILY"/>
    <property type="match status" value="1"/>
</dbReference>
<gene>
    <name evidence="2" type="ORF">SAMN04488535_0935</name>
</gene>
<organism evidence="2 3">
    <name type="scientific">Corynebacterium mycetoides</name>
    <dbReference type="NCBI Taxonomy" id="38302"/>
    <lineage>
        <taxon>Bacteria</taxon>
        <taxon>Bacillati</taxon>
        <taxon>Actinomycetota</taxon>
        <taxon>Actinomycetes</taxon>
        <taxon>Mycobacteriales</taxon>
        <taxon>Corynebacteriaceae</taxon>
        <taxon>Corynebacterium</taxon>
    </lineage>
</organism>
<reference evidence="3" key="1">
    <citation type="submission" date="2016-10" db="EMBL/GenBank/DDBJ databases">
        <authorList>
            <person name="Varghese N."/>
            <person name="Submissions S."/>
        </authorList>
    </citation>
    <scope>NUCLEOTIDE SEQUENCE [LARGE SCALE GENOMIC DNA]</scope>
    <source>
        <strain evidence="3">DSM 20632</strain>
    </source>
</reference>
<keyword evidence="2" id="KW-0808">Transferase</keyword>
<dbReference type="Proteomes" id="UP000199350">
    <property type="component" value="Chromosome I"/>
</dbReference>
<keyword evidence="2" id="KW-0418">Kinase</keyword>
<sequence>MSQHSHSPSTNHLTVGFDIGGTNTRAGVVTGDGAIIDSRSIQSPHDADELTAAITDLVADLRRGHDISAVGVAIAGFLDPECEKVRFAPHLPWRSDAPVKAMLEDAIGLPVRLEHDANSAAWGEYKFGAAKNAETWVFFAVGTGIGATLMHHGEIYRGAFGTAPEFGHLTVVPGGRVCSCGKHGCLERYASGTALVDTAVEVASAGGYKACGLYRKVVDKRANGHDVMAAARSGDALGRAAVDTFADWLGQGLSIVADVLDPELIVLGGGVSDDADLFIDRARSAMARDIVGAGYRPLPTLIRAELGPEAGMIGVADLARKLV</sequence>
<dbReference type="OrthoDB" id="9810372at2"/>
<name>A0A1G9NAC6_9CORY</name>
<accession>A0A1G9NAC6</accession>
<dbReference type="InterPro" id="IPR000600">
    <property type="entry name" value="ROK"/>
</dbReference>
<evidence type="ECO:0000256" key="1">
    <source>
        <dbReference type="ARBA" id="ARBA00006479"/>
    </source>
</evidence>
<dbReference type="Pfam" id="PF00480">
    <property type="entry name" value="ROK"/>
    <property type="match status" value="1"/>
</dbReference>
<evidence type="ECO:0000313" key="2">
    <source>
        <dbReference type="EMBL" id="SDL83438.1"/>
    </source>
</evidence>
<keyword evidence="3" id="KW-1185">Reference proteome</keyword>
<dbReference type="CDD" id="cd24061">
    <property type="entry name" value="ASKHA_NBD_ROK_SgGLK-like"/>
    <property type="match status" value="1"/>
</dbReference>
<proteinExistence type="inferred from homology"/>
<dbReference type="Gene3D" id="3.30.420.40">
    <property type="match status" value="2"/>
</dbReference>
<protein>
    <submittedName>
        <fullName evidence="2">Glucokinase</fullName>
    </submittedName>
</protein>
<dbReference type="AlphaFoldDB" id="A0A1G9NAC6"/>
<dbReference type="InterPro" id="IPR043129">
    <property type="entry name" value="ATPase_NBD"/>
</dbReference>
<dbReference type="EMBL" id="LT629700">
    <property type="protein sequence ID" value="SDL83438.1"/>
    <property type="molecule type" value="Genomic_DNA"/>
</dbReference>
<dbReference type="GO" id="GO:0016301">
    <property type="term" value="F:kinase activity"/>
    <property type="evidence" value="ECO:0007669"/>
    <property type="project" value="UniProtKB-KW"/>
</dbReference>
<dbReference type="STRING" id="38302.SAMN04488535_0935"/>
<dbReference type="PANTHER" id="PTHR18964:SF173">
    <property type="entry name" value="GLUCOKINASE"/>
    <property type="match status" value="1"/>
</dbReference>
<dbReference type="RefSeq" id="WP_092149401.1">
    <property type="nucleotide sequence ID" value="NZ_LT629700.1"/>
</dbReference>
<dbReference type="SUPFAM" id="SSF53067">
    <property type="entry name" value="Actin-like ATPase domain"/>
    <property type="match status" value="1"/>
</dbReference>
<evidence type="ECO:0000313" key="3">
    <source>
        <dbReference type="Proteomes" id="UP000199350"/>
    </source>
</evidence>
<comment type="similarity">
    <text evidence="1">Belongs to the ROK (NagC/XylR) family.</text>
</comment>